<sequence>MHVNYGFDDLLWVLWKYDMARDKYANLAPFSFKDLYCFNCICFEDEMLMGTSKGYLYLYDFYTNSYSKIAVFDSTKIGTFNDIIKYILLSGRTNAYRIESKGDIYESGFKNPYIWYKVRRSEFPEWFFGSSWTYYNNFIFIRESSLSEFDNIKAESIYFEFNLEDKTLKRKKVAKRKCQIF</sequence>
<dbReference type="AlphaFoldDB" id="A0AAU9K533"/>
<reference evidence="1" key="1">
    <citation type="submission" date="2021-09" db="EMBL/GenBank/DDBJ databases">
        <authorList>
            <consortium name="AG Swart"/>
            <person name="Singh M."/>
            <person name="Singh A."/>
            <person name="Seah K."/>
            <person name="Emmerich C."/>
        </authorList>
    </citation>
    <scope>NUCLEOTIDE SEQUENCE</scope>
    <source>
        <strain evidence="1">ATCC30299</strain>
    </source>
</reference>
<gene>
    <name evidence="1" type="ORF">BSTOLATCC_MIC59421</name>
</gene>
<dbReference type="EMBL" id="CAJZBQ010000057">
    <property type="protein sequence ID" value="CAG9333604.1"/>
    <property type="molecule type" value="Genomic_DNA"/>
</dbReference>
<dbReference type="Proteomes" id="UP001162131">
    <property type="component" value="Unassembled WGS sequence"/>
</dbReference>
<proteinExistence type="predicted"/>
<accession>A0AAU9K533</accession>
<evidence type="ECO:0000313" key="1">
    <source>
        <dbReference type="EMBL" id="CAG9333604.1"/>
    </source>
</evidence>
<keyword evidence="2" id="KW-1185">Reference proteome</keyword>
<name>A0AAU9K533_9CILI</name>
<organism evidence="1 2">
    <name type="scientific">Blepharisma stoltei</name>
    <dbReference type="NCBI Taxonomy" id="1481888"/>
    <lineage>
        <taxon>Eukaryota</taxon>
        <taxon>Sar</taxon>
        <taxon>Alveolata</taxon>
        <taxon>Ciliophora</taxon>
        <taxon>Postciliodesmatophora</taxon>
        <taxon>Heterotrichea</taxon>
        <taxon>Heterotrichida</taxon>
        <taxon>Blepharismidae</taxon>
        <taxon>Blepharisma</taxon>
    </lineage>
</organism>
<protein>
    <submittedName>
        <fullName evidence="1">Uncharacterized protein</fullName>
    </submittedName>
</protein>
<evidence type="ECO:0000313" key="2">
    <source>
        <dbReference type="Proteomes" id="UP001162131"/>
    </source>
</evidence>
<comment type="caution">
    <text evidence="1">The sequence shown here is derived from an EMBL/GenBank/DDBJ whole genome shotgun (WGS) entry which is preliminary data.</text>
</comment>